<dbReference type="RefSeq" id="WP_085671005.1">
    <property type="nucleotide sequence ID" value="NZ_JACKRU010000473.1"/>
</dbReference>
<feature type="transmembrane region" description="Helical" evidence="1">
    <location>
        <begin position="23"/>
        <end position="48"/>
    </location>
</feature>
<dbReference type="OrthoDB" id="4741344at2"/>
<protein>
    <recommendedName>
        <fullName evidence="4">UsfY protein</fullName>
    </recommendedName>
</protein>
<dbReference type="AlphaFoldDB" id="A0A1X2EHW4"/>
<keyword evidence="1" id="KW-0812">Transmembrane</keyword>
<sequence>MDHLKSDPVDHHRTTRQHAGESLINGMNAGGVAGVAVGVIALIVGLFALATGEIVVGVVALIVAVAAGGAGLLWLRYAHRRVRKAELRWHETHSDEAPPPPSS</sequence>
<comment type="caution">
    <text evidence="2">The sequence shown here is derived from an EMBL/GenBank/DDBJ whole genome shotgun (WGS) entry which is preliminary data.</text>
</comment>
<dbReference type="Proteomes" id="UP000193317">
    <property type="component" value="Unassembled WGS sequence"/>
</dbReference>
<dbReference type="EMBL" id="LQPW01000086">
    <property type="protein sequence ID" value="ORX02715.1"/>
    <property type="molecule type" value="Genomic_DNA"/>
</dbReference>
<evidence type="ECO:0000313" key="3">
    <source>
        <dbReference type="Proteomes" id="UP000193317"/>
    </source>
</evidence>
<reference evidence="2 3" key="1">
    <citation type="submission" date="2016-01" db="EMBL/GenBank/DDBJ databases">
        <title>The new phylogeny of the genus Mycobacterium.</title>
        <authorList>
            <person name="Tarcisio F."/>
            <person name="Conor M."/>
            <person name="Antonella G."/>
            <person name="Elisabetta G."/>
            <person name="Giulia F.S."/>
            <person name="Sara T."/>
            <person name="Anna F."/>
            <person name="Clotilde B."/>
            <person name="Roberto B."/>
            <person name="Veronica D.S."/>
            <person name="Fabio R."/>
            <person name="Monica P."/>
            <person name="Olivier J."/>
            <person name="Enrico T."/>
            <person name="Nicola S."/>
        </authorList>
    </citation>
    <scope>NUCLEOTIDE SEQUENCE [LARGE SCALE GENOMIC DNA]</scope>
    <source>
        <strain evidence="2 3">DSM 44166</strain>
    </source>
</reference>
<name>A0A1X2EHW4_MYCSZ</name>
<gene>
    <name evidence="2" type="ORF">AWC27_28565</name>
</gene>
<keyword evidence="1" id="KW-0472">Membrane</keyword>
<feature type="transmembrane region" description="Helical" evidence="1">
    <location>
        <begin position="54"/>
        <end position="75"/>
    </location>
</feature>
<organism evidence="2 3">
    <name type="scientific">Mycobacterium szulgai</name>
    <dbReference type="NCBI Taxonomy" id="1787"/>
    <lineage>
        <taxon>Bacteria</taxon>
        <taxon>Bacillati</taxon>
        <taxon>Actinomycetota</taxon>
        <taxon>Actinomycetes</taxon>
        <taxon>Mycobacteriales</taxon>
        <taxon>Mycobacteriaceae</taxon>
        <taxon>Mycobacterium</taxon>
    </lineage>
</organism>
<proteinExistence type="predicted"/>
<evidence type="ECO:0008006" key="4">
    <source>
        <dbReference type="Google" id="ProtNLM"/>
    </source>
</evidence>
<keyword evidence="3" id="KW-1185">Reference proteome</keyword>
<evidence type="ECO:0000313" key="2">
    <source>
        <dbReference type="EMBL" id="ORX02715.1"/>
    </source>
</evidence>
<evidence type="ECO:0000256" key="1">
    <source>
        <dbReference type="SAM" id="Phobius"/>
    </source>
</evidence>
<accession>A0A1X2EHW4</accession>
<keyword evidence="1" id="KW-1133">Transmembrane helix</keyword>